<comment type="caution">
    <text evidence="1">The sequence shown here is derived from an EMBL/GenBank/DDBJ whole genome shotgun (WGS) entry which is preliminary data.</text>
</comment>
<dbReference type="PATRIC" id="fig|129140.3.peg.2525"/>
<evidence type="ECO:0000313" key="1">
    <source>
        <dbReference type="EMBL" id="KPY87663.1"/>
    </source>
</evidence>
<dbReference type="EMBL" id="LJRM01000052">
    <property type="protein sequence ID" value="KPY87663.1"/>
    <property type="molecule type" value="Genomic_DNA"/>
</dbReference>
<dbReference type="STRING" id="129140.ALO44_200186"/>
<gene>
    <name evidence="1" type="ORF">ALO44_200186</name>
</gene>
<proteinExistence type="predicted"/>
<name>A0A0Q0HFK9_9PSED</name>
<dbReference type="Proteomes" id="UP000050474">
    <property type="component" value="Unassembled WGS sequence"/>
</dbReference>
<accession>A0A0Q0HFK9</accession>
<dbReference type="AlphaFoldDB" id="A0A0Q0HFK9"/>
<reference evidence="1 2" key="1">
    <citation type="submission" date="2015-09" db="EMBL/GenBank/DDBJ databases">
        <title>Genome announcement of multiple Pseudomonas syringae strains.</title>
        <authorList>
            <person name="Thakur S."/>
            <person name="Wang P.W."/>
            <person name="Gong Y."/>
            <person name="Weir B.S."/>
            <person name="Guttman D.S."/>
        </authorList>
    </citation>
    <scope>NUCLEOTIDE SEQUENCE [LARGE SCALE GENOMIC DNA]</scope>
    <source>
        <strain evidence="1 2">ICMP4091</strain>
    </source>
</reference>
<evidence type="ECO:0000313" key="2">
    <source>
        <dbReference type="Proteomes" id="UP000050474"/>
    </source>
</evidence>
<sequence>MVWYFRHLIVRPVMFMTRALEEVASGEGDLSRDLPLLTHDQREQCAQQDGVAQHIKPALNLTQCSGVQ</sequence>
<organism evidence="1 2">
    <name type="scientific">Pseudomonas syringae pv. tagetis</name>
    <dbReference type="NCBI Taxonomy" id="129140"/>
    <lineage>
        <taxon>Bacteria</taxon>
        <taxon>Pseudomonadati</taxon>
        <taxon>Pseudomonadota</taxon>
        <taxon>Gammaproteobacteria</taxon>
        <taxon>Pseudomonadales</taxon>
        <taxon>Pseudomonadaceae</taxon>
        <taxon>Pseudomonas</taxon>
    </lineage>
</organism>
<protein>
    <submittedName>
        <fullName evidence="1">Uncharacterized protein</fullName>
    </submittedName>
</protein>